<evidence type="ECO:0000313" key="4">
    <source>
        <dbReference type="Proteomes" id="UP001596074"/>
    </source>
</evidence>
<keyword evidence="4" id="KW-1185">Reference proteome</keyword>
<proteinExistence type="predicted"/>
<comment type="caution">
    <text evidence="3">The sequence shown here is derived from an EMBL/GenBank/DDBJ whole genome shotgun (WGS) entry which is preliminary data.</text>
</comment>
<feature type="transmembrane region" description="Helical" evidence="1">
    <location>
        <begin position="79"/>
        <end position="100"/>
    </location>
</feature>
<keyword evidence="1" id="KW-1133">Transmembrane helix</keyword>
<dbReference type="PANTHER" id="PTHR34473">
    <property type="entry name" value="UPF0699 TRANSMEMBRANE PROTEIN YDBS"/>
    <property type="match status" value="1"/>
</dbReference>
<evidence type="ECO:0000256" key="1">
    <source>
        <dbReference type="SAM" id="Phobius"/>
    </source>
</evidence>
<feature type="transmembrane region" description="Helical" evidence="1">
    <location>
        <begin position="52"/>
        <end position="73"/>
    </location>
</feature>
<gene>
    <name evidence="3" type="ORF">ACFPZN_50380</name>
</gene>
<accession>A0ABW1AH65</accession>
<evidence type="ECO:0000313" key="3">
    <source>
        <dbReference type="EMBL" id="MFC5753877.1"/>
    </source>
</evidence>
<protein>
    <submittedName>
        <fullName evidence="3">PH domain-containing protein</fullName>
    </submittedName>
</protein>
<name>A0ABW1AH65_9ACTN</name>
<dbReference type="EMBL" id="JBHSON010000126">
    <property type="protein sequence ID" value="MFC5753877.1"/>
    <property type="molecule type" value="Genomic_DNA"/>
</dbReference>
<evidence type="ECO:0000259" key="2">
    <source>
        <dbReference type="Pfam" id="PF03703"/>
    </source>
</evidence>
<organism evidence="3 4">
    <name type="scientific">Actinomadura rugatobispora</name>
    <dbReference type="NCBI Taxonomy" id="1994"/>
    <lineage>
        <taxon>Bacteria</taxon>
        <taxon>Bacillati</taxon>
        <taxon>Actinomycetota</taxon>
        <taxon>Actinomycetes</taxon>
        <taxon>Streptosporangiales</taxon>
        <taxon>Thermomonosporaceae</taxon>
        <taxon>Actinomadura</taxon>
    </lineage>
</organism>
<reference evidence="4" key="1">
    <citation type="journal article" date="2019" name="Int. J. Syst. Evol. Microbiol.">
        <title>The Global Catalogue of Microorganisms (GCM) 10K type strain sequencing project: providing services to taxonomists for standard genome sequencing and annotation.</title>
        <authorList>
            <consortium name="The Broad Institute Genomics Platform"/>
            <consortium name="The Broad Institute Genome Sequencing Center for Infectious Disease"/>
            <person name="Wu L."/>
            <person name="Ma J."/>
        </authorList>
    </citation>
    <scope>NUCLEOTIDE SEQUENCE [LARGE SCALE GENOMIC DNA]</scope>
    <source>
        <strain evidence="4">KCTC 42087</strain>
    </source>
</reference>
<keyword evidence="1" id="KW-0472">Membrane</keyword>
<keyword evidence="1" id="KW-0812">Transmembrane</keyword>
<sequence length="189" mass="19919">MVTSADGPVPGAPVAAGGYQAAPSYPADQAFAPGAGLSWSHISRRFTWHRGVTATLTAVPVGLVGAFVVFRGSGTLGTVLWAAAVLLSVVLAWIVAELAFRSHGYAERTDDLIVTQGVFVKRLIVVPYGRMQFVDVTAGLLERWMGIATVRMHTAAAATDALIPGLPAHEAAQLRDRLAQKGEQRSMGL</sequence>
<dbReference type="InterPro" id="IPR005182">
    <property type="entry name" value="YdbS-like_PH"/>
</dbReference>
<dbReference type="Proteomes" id="UP001596074">
    <property type="component" value="Unassembled WGS sequence"/>
</dbReference>
<dbReference type="RefSeq" id="WP_378291372.1">
    <property type="nucleotide sequence ID" value="NZ_JBHSON010000126.1"/>
</dbReference>
<dbReference type="Pfam" id="PF03703">
    <property type="entry name" value="bPH_2"/>
    <property type="match status" value="1"/>
</dbReference>
<feature type="domain" description="YdbS-like PH" evidence="2">
    <location>
        <begin position="101"/>
        <end position="178"/>
    </location>
</feature>
<dbReference type="PANTHER" id="PTHR34473:SF3">
    <property type="entry name" value="TRANSMEMBRANE PROTEIN-RELATED"/>
    <property type="match status" value="1"/>
</dbReference>